<evidence type="ECO:0000313" key="2">
    <source>
        <dbReference type="Proteomes" id="UP001320460"/>
    </source>
</evidence>
<protein>
    <submittedName>
        <fullName evidence="1">Uncharacterized protein</fullName>
    </submittedName>
</protein>
<name>A0ABN6LVT6_9ENTR</name>
<keyword evidence="2" id="KW-1185">Reference proteome</keyword>
<gene>
    <name evidence="1" type="ORF">PDTA9734_30900</name>
</gene>
<accession>A0ABN6LVT6</accession>
<reference evidence="1 2" key="1">
    <citation type="submission" date="2021-12" db="EMBL/GenBank/DDBJ databases">
        <title>Complete genome sequence of Phytobacter diazotrophicus TA9734.</title>
        <authorList>
            <person name="Kubota H."/>
            <person name="Nakayama Y."/>
            <person name="Ariyoshi T."/>
        </authorList>
    </citation>
    <scope>NUCLEOTIDE SEQUENCE [LARGE SCALE GENOMIC DNA]</scope>
    <source>
        <strain evidence="1 2">TA9734</strain>
    </source>
</reference>
<evidence type="ECO:0000313" key="1">
    <source>
        <dbReference type="EMBL" id="BDD51603.1"/>
    </source>
</evidence>
<sequence>MDEGSVHLRFMAKWNLRTRERVKGNTAFPFTIPVAPDGGASA</sequence>
<dbReference type="EMBL" id="AP025334">
    <property type="protein sequence ID" value="BDD51603.1"/>
    <property type="molecule type" value="Genomic_DNA"/>
</dbReference>
<proteinExistence type="predicted"/>
<organism evidence="1 2">
    <name type="scientific">Phytobacter diazotrophicus</name>
    <dbReference type="NCBI Taxonomy" id="395631"/>
    <lineage>
        <taxon>Bacteria</taxon>
        <taxon>Pseudomonadati</taxon>
        <taxon>Pseudomonadota</taxon>
        <taxon>Gammaproteobacteria</taxon>
        <taxon>Enterobacterales</taxon>
        <taxon>Enterobacteriaceae</taxon>
        <taxon>Phytobacter</taxon>
    </lineage>
</organism>
<dbReference type="Proteomes" id="UP001320460">
    <property type="component" value="Chromosome"/>
</dbReference>